<dbReference type="PANTHER" id="PTHR10857:SF112">
    <property type="entry name" value="COPINE-9"/>
    <property type="match status" value="1"/>
</dbReference>
<dbReference type="SUPFAM" id="SSF49562">
    <property type="entry name" value="C2 domain (Calcium/lipid-binding domain, CaLB)"/>
    <property type="match status" value="2"/>
</dbReference>
<dbReference type="CDD" id="cd04047">
    <property type="entry name" value="C2B_Copine"/>
    <property type="match status" value="1"/>
</dbReference>
<dbReference type="EMBL" id="PPHD01013596">
    <property type="protein sequence ID" value="POI29925.1"/>
    <property type="molecule type" value="Genomic_DNA"/>
</dbReference>
<evidence type="ECO:0000256" key="6">
    <source>
        <dbReference type="ARBA" id="ARBA00053866"/>
    </source>
</evidence>
<comment type="similarity">
    <text evidence="1">Belongs to the copine family.</text>
</comment>
<reference evidence="10 11" key="1">
    <citation type="submission" date="2018-01" db="EMBL/GenBank/DDBJ databases">
        <title>Comparison of the Chinese Bamboo Partridge and Red Junglefowl genome sequences highlights the importance of demography in genome evolution.</title>
        <authorList>
            <person name="Tiley G.P."/>
            <person name="Kimball R.T."/>
            <person name="Braun E.L."/>
            <person name="Burleigh J.G."/>
        </authorList>
    </citation>
    <scope>NUCLEOTIDE SEQUENCE [LARGE SCALE GENOMIC DNA]</scope>
    <source>
        <strain evidence="10">RTK389</strain>
        <tissue evidence="10">Blood</tissue>
    </source>
</reference>
<dbReference type="InterPro" id="IPR045052">
    <property type="entry name" value="Copine"/>
</dbReference>
<dbReference type="InterPro" id="IPR010734">
    <property type="entry name" value="Copine_C"/>
</dbReference>
<evidence type="ECO:0000259" key="9">
    <source>
        <dbReference type="PROSITE" id="PS50004"/>
    </source>
</evidence>
<keyword evidence="4" id="KW-0221">Differentiation</keyword>
<dbReference type="InterPro" id="IPR000008">
    <property type="entry name" value="C2_dom"/>
</dbReference>
<dbReference type="InterPro" id="IPR036465">
    <property type="entry name" value="vWFA_dom_sf"/>
</dbReference>
<protein>
    <recommendedName>
        <fullName evidence="7">Copine-9</fullName>
    </recommendedName>
    <alternativeName>
        <fullName evidence="8">Copine IX</fullName>
    </alternativeName>
</protein>
<gene>
    <name evidence="10" type="ORF">CIB84_006325</name>
</gene>
<dbReference type="Proteomes" id="UP000237246">
    <property type="component" value="Unassembled WGS sequence"/>
</dbReference>
<evidence type="ECO:0000256" key="2">
    <source>
        <dbReference type="ARBA" id="ARBA00022723"/>
    </source>
</evidence>
<evidence type="ECO:0000313" key="10">
    <source>
        <dbReference type="EMBL" id="POI29925.1"/>
    </source>
</evidence>
<organism evidence="10 11">
    <name type="scientific">Bambusicola thoracicus</name>
    <name type="common">Chinese bamboo-partridge</name>
    <name type="synonym">Perdix thoracica</name>
    <dbReference type="NCBI Taxonomy" id="9083"/>
    <lineage>
        <taxon>Eukaryota</taxon>
        <taxon>Metazoa</taxon>
        <taxon>Chordata</taxon>
        <taxon>Craniata</taxon>
        <taxon>Vertebrata</taxon>
        <taxon>Euteleostomi</taxon>
        <taxon>Archelosauria</taxon>
        <taxon>Archosauria</taxon>
        <taxon>Dinosauria</taxon>
        <taxon>Saurischia</taxon>
        <taxon>Theropoda</taxon>
        <taxon>Coelurosauria</taxon>
        <taxon>Aves</taxon>
        <taxon>Neognathae</taxon>
        <taxon>Galloanserae</taxon>
        <taxon>Galliformes</taxon>
        <taxon>Phasianidae</taxon>
        <taxon>Perdicinae</taxon>
        <taxon>Bambusicola</taxon>
    </lineage>
</organism>
<dbReference type="GO" id="GO:0030154">
    <property type="term" value="P:cell differentiation"/>
    <property type="evidence" value="ECO:0007669"/>
    <property type="project" value="UniProtKB-KW"/>
</dbReference>
<evidence type="ECO:0000256" key="8">
    <source>
        <dbReference type="ARBA" id="ARBA00081778"/>
    </source>
</evidence>
<dbReference type="FunFam" id="2.60.40.150:FF:000013">
    <property type="entry name" value="copine-9 isoform X1"/>
    <property type="match status" value="1"/>
</dbReference>
<dbReference type="GO" id="GO:0046872">
    <property type="term" value="F:metal ion binding"/>
    <property type="evidence" value="ECO:0007669"/>
    <property type="project" value="UniProtKB-KW"/>
</dbReference>
<dbReference type="InterPro" id="IPR002035">
    <property type="entry name" value="VWF_A"/>
</dbReference>
<dbReference type="FunFam" id="2.60.40.150:FF:000127">
    <property type="entry name" value="copine-9 isoform X2"/>
    <property type="match status" value="1"/>
</dbReference>
<sequence length="611" mass="67082">MAAPGALEAAAGSVPGTKVELTVSCRNLLDMDTFSKSDPVVILFVQGTGSSEWKEFGRTEVIDNTLNPDFVRKFVLDYYFEEKQNLRFDVYNVDSKSCSIYKQDFLGQAFVALGEVIGSQRGRLERALTGVPGKRCGTILLLAEELSNCRVSAASARYRSAGQELAGGDSPRPQDIVTMQLCANKLDKKDFFGKSDPFLVFYRSNEDGTFTICHKTEVVKNTLNPVWQPFTIPVRALCNGDYDRTVKIDVYDWDRDGSHDFIGEFATSYRELSRAQSQFTVYEVLNPRKKCKKKKYVNSGTVTLLSFSVESEFTFVDYIRGGTQLNFTVAIDFTASNGLPSQPTSLHYASPYQLSAYALALKAVGEIIQDYDSDKLFPAYGFGAKLPPDGKISHQFPLVRPAARLGEPVVAGCGGGLWGWGAASPATSCPAPRQRPSRPQNNNVDNPSCAGIEGVLESYLQSLRTVQLYGPTNFAPVINQVAGTAAQVTDGSQYHVLLIITDGVISDMMQTKEAIVTASALPMSIIIVGVGPAEFDAMEELDGDEVRVSSRGRYAERDIVQFVPFRDYVDEAGSQVRSMARLAKDVLAEIPEQLLSYMRGRGIEPRRNAAQ</sequence>
<dbReference type="Pfam" id="PF07002">
    <property type="entry name" value="Copine"/>
    <property type="match status" value="2"/>
</dbReference>
<accession>A0A2P4T0P9</accession>
<dbReference type="Pfam" id="PF00168">
    <property type="entry name" value="C2"/>
    <property type="match status" value="2"/>
</dbReference>
<dbReference type="PROSITE" id="PS50004">
    <property type="entry name" value="C2"/>
    <property type="match status" value="2"/>
</dbReference>
<dbReference type="InterPro" id="IPR037768">
    <property type="entry name" value="C2B_Copine"/>
</dbReference>
<comment type="caution">
    <text evidence="10">The sequence shown here is derived from an EMBL/GenBank/DDBJ whole genome shotgun (WGS) entry which is preliminary data.</text>
</comment>
<evidence type="ECO:0000256" key="3">
    <source>
        <dbReference type="ARBA" id="ARBA00022737"/>
    </source>
</evidence>
<keyword evidence="11" id="KW-1185">Reference proteome</keyword>
<dbReference type="GO" id="GO:0005886">
    <property type="term" value="C:plasma membrane"/>
    <property type="evidence" value="ECO:0007669"/>
    <property type="project" value="TreeGrafter"/>
</dbReference>
<evidence type="ECO:0000256" key="1">
    <source>
        <dbReference type="ARBA" id="ARBA00009048"/>
    </source>
</evidence>
<feature type="domain" description="C2" evidence="9">
    <location>
        <begin position="1"/>
        <end position="126"/>
    </location>
</feature>
<keyword evidence="2" id="KW-0479">Metal-binding</keyword>
<dbReference type="PANTHER" id="PTHR10857">
    <property type="entry name" value="COPINE"/>
    <property type="match status" value="1"/>
</dbReference>
<dbReference type="GO" id="GO:0005544">
    <property type="term" value="F:calcium-dependent phospholipid binding"/>
    <property type="evidence" value="ECO:0007669"/>
    <property type="project" value="InterPro"/>
</dbReference>
<proteinExistence type="inferred from homology"/>
<feature type="domain" description="C2" evidence="9">
    <location>
        <begin position="157"/>
        <end position="282"/>
    </location>
</feature>
<dbReference type="AlphaFoldDB" id="A0A2P4T0P9"/>
<evidence type="ECO:0000313" key="11">
    <source>
        <dbReference type="Proteomes" id="UP000237246"/>
    </source>
</evidence>
<evidence type="ECO:0000256" key="7">
    <source>
        <dbReference type="ARBA" id="ARBA00074841"/>
    </source>
</evidence>
<dbReference type="SMART" id="SM00327">
    <property type="entry name" value="VWA"/>
    <property type="match status" value="1"/>
</dbReference>
<name>A0A2P4T0P9_BAMTH</name>
<keyword evidence="3" id="KW-0677">Repeat</keyword>
<dbReference type="GO" id="GO:0071277">
    <property type="term" value="P:cellular response to calcium ion"/>
    <property type="evidence" value="ECO:0007669"/>
    <property type="project" value="TreeGrafter"/>
</dbReference>
<comment type="function">
    <text evidence="6">Probable calcium-dependent phospholipid-binding protein that may play a role in calcium-mediated intracellular processes. Plays a role in dendrite formation by melanocytes.</text>
</comment>
<keyword evidence="5" id="KW-0106">Calcium</keyword>
<evidence type="ECO:0000256" key="4">
    <source>
        <dbReference type="ARBA" id="ARBA00022782"/>
    </source>
</evidence>
<dbReference type="InterPro" id="IPR035892">
    <property type="entry name" value="C2_domain_sf"/>
</dbReference>
<dbReference type="Gene3D" id="2.60.40.150">
    <property type="entry name" value="C2 domain"/>
    <property type="match status" value="2"/>
</dbReference>
<dbReference type="SUPFAM" id="SSF53300">
    <property type="entry name" value="vWA-like"/>
    <property type="match status" value="1"/>
</dbReference>
<dbReference type="CDD" id="cd01459">
    <property type="entry name" value="vWA_copine_like"/>
    <property type="match status" value="1"/>
</dbReference>
<dbReference type="SMART" id="SM00239">
    <property type="entry name" value="C2"/>
    <property type="match status" value="2"/>
</dbReference>
<dbReference type="OrthoDB" id="5855668at2759"/>
<dbReference type="CDD" id="cd04048">
    <property type="entry name" value="C2A_Copine"/>
    <property type="match status" value="1"/>
</dbReference>
<evidence type="ECO:0000256" key="5">
    <source>
        <dbReference type="ARBA" id="ARBA00022837"/>
    </source>
</evidence>